<protein>
    <submittedName>
        <fullName evidence="3">Uncharacterized protein</fullName>
    </submittedName>
</protein>
<evidence type="ECO:0000256" key="2">
    <source>
        <dbReference type="SAM" id="SignalP"/>
    </source>
</evidence>
<organism evidence="3 4">
    <name type="scientific">Phycicoccus avicenniae</name>
    <dbReference type="NCBI Taxonomy" id="2828860"/>
    <lineage>
        <taxon>Bacteria</taxon>
        <taxon>Bacillati</taxon>
        <taxon>Actinomycetota</taxon>
        <taxon>Actinomycetes</taxon>
        <taxon>Micrococcales</taxon>
        <taxon>Intrasporangiaceae</taxon>
        <taxon>Phycicoccus</taxon>
    </lineage>
</organism>
<feature type="region of interest" description="Disordered" evidence="1">
    <location>
        <begin position="23"/>
        <end position="60"/>
    </location>
</feature>
<dbReference type="AlphaFoldDB" id="A0A941HZV1"/>
<dbReference type="RefSeq" id="WP_211601796.1">
    <property type="nucleotide sequence ID" value="NZ_JAGSNF010000004.1"/>
</dbReference>
<proteinExistence type="predicted"/>
<gene>
    <name evidence="3" type="ORF">KC207_04985</name>
</gene>
<keyword evidence="4" id="KW-1185">Reference proteome</keyword>
<feature type="signal peptide" evidence="2">
    <location>
        <begin position="1"/>
        <end position="22"/>
    </location>
</feature>
<evidence type="ECO:0000313" key="3">
    <source>
        <dbReference type="EMBL" id="MBR7742641.1"/>
    </source>
</evidence>
<dbReference type="Proteomes" id="UP000677016">
    <property type="component" value="Unassembled WGS sequence"/>
</dbReference>
<dbReference type="EMBL" id="JAGSNF010000004">
    <property type="protein sequence ID" value="MBR7742641.1"/>
    <property type="molecule type" value="Genomic_DNA"/>
</dbReference>
<feature type="compositionally biased region" description="Low complexity" evidence="1">
    <location>
        <begin position="37"/>
        <end position="52"/>
    </location>
</feature>
<evidence type="ECO:0000313" key="4">
    <source>
        <dbReference type="Proteomes" id="UP000677016"/>
    </source>
</evidence>
<sequence>MTFRRDRVAALAVAALTAGLLAGCSDDEPDATPTGDGPSASATGTPSPSETAPVDRSREVVDGAAPLEEIGTTTGASGSSFRGATFTFYRLDASPTSTLLVWTMTGGGGSNPQDANYLSWELYPRMVVDDTEYRVLTYSRQGEDDTEVPGAVSNPVLRLTDGTESSPQSALFPPLPDDVDEVELKSPWFDNLTLPVSRPG</sequence>
<accession>A0A941HZV1</accession>
<evidence type="ECO:0000256" key="1">
    <source>
        <dbReference type="SAM" id="MobiDB-lite"/>
    </source>
</evidence>
<comment type="caution">
    <text evidence="3">The sequence shown here is derived from an EMBL/GenBank/DDBJ whole genome shotgun (WGS) entry which is preliminary data.</text>
</comment>
<name>A0A941HZV1_9MICO</name>
<keyword evidence="2" id="KW-0732">Signal</keyword>
<feature type="chain" id="PRO_5039480047" evidence="2">
    <location>
        <begin position="23"/>
        <end position="200"/>
    </location>
</feature>
<reference evidence="3" key="1">
    <citation type="submission" date="2021-04" db="EMBL/GenBank/DDBJ databases">
        <title>Phycicoccus avicenniae sp. nov., a novel endophytic actinomycetes isolated from branch of Avicennia mariana.</title>
        <authorList>
            <person name="Tuo L."/>
        </authorList>
    </citation>
    <scope>NUCLEOTIDE SEQUENCE</scope>
    <source>
        <strain evidence="3">BSK3Z-2</strain>
    </source>
</reference>
<dbReference type="PROSITE" id="PS51257">
    <property type="entry name" value="PROKAR_LIPOPROTEIN"/>
    <property type="match status" value="1"/>
</dbReference>